<organism evidence="1">
    <name type="scientific">Tanacetum cinerariifolium</name>
    <name type="common">Dalmatian daisy</name>
    <name type="synonym">Chrysanthemum cinerariifolium</name>
    <dbReference type="NCBI Taxonomy" id="118510"/>
    <lineage>
        <taxon>Eukaryota</taxon>
        <taxon>Viridiplantae</taxon>
        <taxon>Streptophyta</taxon>
        <taxon>Embryophyta</taxon>
        <taxon>Tracheophyta</taxon>
        <taxon>Spermatophyta</taxon>
        <taxon>Magnoliopsida</taxon>
        <taxon>eudicotyledons</taxon>
        <taxon>Gunneridae</taxon>
        <taxon>Pentapetalae</taxon>
        <taxon>asterids</taxon>
        <taxon>campanulids</taxon>
        <taxon>Asterales</taxon>
        <taxon>Asteraceae</taxon>
        <taxon>Asteroideae</taxon>
        <taxon>Anthemideae</taxon>
        <taxon>Anthemidinae</taxon>
        <taxon>Tanacetum</taxon>
    </lineage>
</organism>
<gene>
    <name evidence="1" type="ORF">Tci_452510</name>
</gene>
<reference evidence="1" key="1">
    <citation type="journal article" date="2019" name="Sci. Rep.">
        <title>Draft genome of Tanacetum cinerariifolium, the natural source of mosquito coil.</title>
        <authorList>
            <person name="Yamashiro T."/>
            <person name="Shiraishi A."/>
            <person name="Satake H."/>
            <person name="Nakayama K."/>
        </authorList>
    </citation>
    <scope>NUCLEOTIDE SEQUENCE</scope>
</reference>
<protein>
    <submittedName>
        <fullName evidence="1">Uncharacterized protein</fullName>
    </submittedName>
</protein>
<comment type="caution">
    <text evidence="1">The sequence shown here is derived from an EMBL/GenBank/DDBJ whole genome shotgun (WGS) entry which is preliminary data.</text>
</comment>
<dbReference type="AlphaFoldDB" id="A0A699HTM5"/>
<name>A0A699HTM5_TANCI</name>
<feature type="non-terminal residue" evidence="1">
    <location>
        <position position="173"/>
    </location>
</feature>
<accession>A0A699HTM5</accession>
<proteinExistence type="predicted"/>
<dbReference type="EMBL" id="BKCJ010211379">
    <property type="protein sequence ID" value="GEY80536.1"/>
    <property type="molecule type" value="Genomic_DNA"/>
</dbReference>
<evidence type="ECO:0000313" key="1">
    <source>
        <dbReference type="EMBL" id="GEY80536.1"/>
    </source>
</evidence>
<sequence>MHPENHTRDSAILLHELYNEMRKLGSEHGIELPQGPSEDMALNYRKNYETKAIHKGSTIIELPLELFHILLVNQLIKDSIGDLCSQCFFFGWPSILLLWYMRSLSELYNSKNKVHGGIRSVVISVLPQGIKHSGGAGVFNDFPSRTISLLWRVEPNVATNDARSARDSHDMIL</sequence>